<feature type="region of interest" description="Disordered" evidence="1">
    <location>
        <begin position="86"/>
        <end position="106"/>
    </location>
</feature>
<feature type="region of interest" description="Disordered" evidence="1">
    <location>
        <begin position="184"/>
        <end position="208"/>
    </location>
</feature>
<protein>
    <submittedName>
        <fullName evidence="3">Uncharacterized protein</fullName>
    </submittedName>
</protein>
<reference evidence="3 4" key="1">
    <citation type="journal article" date="2014" name="Int. J. Syst. Evol. Microbiol.">
        <title>Complete genome sequence of Corynebacterium casei LMG S-19264T (=DSM 44701T), isolated from a smear-ripened cheese.</title>
        <authorList>
            <consortium name="US DOE Joint Genome Institute (JGI-PGF)"/>
            <person name="Walter F."/>
            <person name="Albersmeier A."/>
            <person name="Kalinowski J."/>
            <person name="Ruckert C."/>
        </authorList>
    </citation>
    <scope>NUCLEOTIDE SEQUENCE [LARGE SCALE GENOMIC DNA]</scope>
    <source>
        <strain evidence="3 4">KCTC 23968</strain>
    </source>
</reference>
<dbReference type="AlphaFoldDB" id="A0A918NEC2"/>
<name>A0A918NEC2_9PROT</name>
<feature type="compositionally biased region" description="Basic and acidic residues" evidence="1">
    <location>
        <begin position="187"/>
        <end position="200"/>
    </location>
</feature>
<evidence type="ECO:0000313" key="4">
    <source>
        <dbReference type="Proteomes" id="UP000600865"/>
    </source>
</evidence>
<accession>A0A918NEC2</accession>
<comment type="caution">
    <text evidence="3">The sequence shown here is derived from an EMBL/GenBank/DDBJ whole genome shotgun (WGS) entry which is preliminary data.</text>
</comment>
<feature type="signal peptide" evidence="2">
    <location>
        <begin position="1"/>
        <end position="22"/>
    </location>
</feature>
<organism evidence="3 4">
    <name type="scientific">Litorimonas cladophorae</name>
    <dbReference type="NCBI Taxonomy" id="1220491"/>
    <lineage>
        <taxon>Bacteria</taxon>
        <taxon>Pseudomonadati</taxon>
        <taxon>Pseudomonadota</taxon>
        <taxon>Alphaproteobacteria</taxon>
        <taxon>Maricaulales</taxon>
        <taxon>Robiginitomaculaceae</taxon>
    </lineage>
</organism>
<dbReference type="Proteomes" id="UP000600865">
    <property type="component" value="Unassembled WGS sequence"/>
</dbReference>
<sequence length="208" mass="21485">MFYKTFASTLAITVALTATSFAQDKSATQPTDPKVEDVDAKASQDMYLKLGPIKGESQDKAMAGGGGGKVDVQDINIVAVPQAKDPKIGPIKGESQDRAMSVGSDGEDRLTENLTLRGGGGGKVDVQDLSLTKAPKLGDIKGESQDKASVTGFTPVAGAALGAAGPATPACVTEAGAVDADCNGVADDAKLEDKRDEVRRPVPRQQRR</sequence>
<evidence type="ECO:0000313" key="3">
    <source>
        <dbReference type="EMBL" id="GGX64267.1"/>
    </source>
</evidence>
<proteinExistence type="predicted"/>
<keyword evidence="4" id="KW-1185">Reference proteome</keyword>
<dbReference type="RefSeq" id="WP_189582968.1">
    <property type="nucleotide sequence ID" value="NZ_BMYV01000001.1"/>
</dbReference>
<gene>
    <name evidence="3" type="ORF">GCM10011309_12960</name>
</gene>
<evidence type="ECO:0000256" key="2">
    <source>
        <dbReference type="SAM" id="SignalP"/>
    </source>
</evidence>
<evidence type="ECO:0000256" key="1">
    <source>
        <dbReference type="SAM" id="MobiDB-lite"/>
    </source>
</evidence>
<feature type="chain" id="PRO_5037250522" evidence="2">
    <location>
        <begin position="23"/>
        <end position="208"/>
    </location>
</feature>
<keyword evidence="2" id="KW-0732">Signal</keyword>
<dbReference type="EMBL" id="BMYV01000001">
    <property type="protein sequence ID" value="GGX64267.1"/>
    <property type="molecule type" value="Genomic_DNA"/>
</dbReference>